<dbReference type="Pfam" id="PF01471">
    <property type="entry name" value="PG_binding_1"/>
    <property type="match status" value="1"/>
</dbReference>
<comment type="caution">
    <text evidence="3">The sequence shown here is derived from an EMBL/GenBank/DDBJ whole genome shotgun (WGS) entry which is preliminary data.</text>
</comment>
<accession>A0A0A0HSH1</accession>
<dbReference type="Proteomes" id="UP000030021">
    <property type="component" value="Unassembled WGS sequence"/>
</dbReference>
<dbReference type="SUPFAM" id="SSF47090">
    <property type="entry name" value="PGBD-like"/>
    <property type="match status" value="1"/>
</dbReference>
<feature type="chain" id="PRO_5001963431" evidence="1">
    <location>
        <begin position="17"/>
        <end position="169"/>
    </location>
</feature>
<dbReference type="Gene3D" id="1.10.101.10">
    <property type="entry name" value="PGBD-like superfamily/PGBD"/>
    <property type="match status" value="1"/>
</dbReference>
<gene>
    <name evidence="3" type="ORF">rosmuc_01000</name>
</gene>
<dbReference type="AlphaFoldDB" id="A0A0A0HSH1"/>
<dbReference type="PATRIC" id="fig|1288298.3.peg.1012"/>
<feature type="signal peptide" evidence="1">
    <location>
        <begin position="1"/>
        <end position="16"/>
    </location>
</feature>
<dbReference type="STRING" id="215743.ROSMUCSMR3_00960"/>
<dbReference type="HOGENOM" id="CLU_099428_1_0_5"/>
<proteinExistence type="predicted"/>
<evidence type="ECO:0000256" key="1">
    <source>
        <dbReference type="SAM" id="SignalP"/>
    </source>
</evidence>
<dbReference type="PROSITE" id="PS51257">
    <property type="entry name" value="PROKAR_LIPOPROTEIN"/>
    <property type="match status" value="1"/>
</dbReference>
<reference evidence="3 4" key="1">
    <citation type="submission" date="2013-01" db="EMBL/GenBank/DDBJ databases">
        <authorList>
            <person name="Fiebig A."/>
            <person name="Goeker M."/>
            <person name="Klenk H.-P.P."/>
        </authorList>
    </citation>
    <scope>NUCLEOTIDE SEQUENCE [LARGE SCALE GENOMIC DNA]</scope>
    <source>
        <strain evidence="3 4">DSM 17069</strain>
    </source>
</reference>
<dbReference type="RefSeq" id="WP_037270573.1">
    <property type="nucleotide sequence ID" value="NZ_KN293977.1"/>
</dbReference>
<dbReference type="EMBL" id="AONH01000004">
    <property type="protein sequence ID" value="KGM89033.1"/>
    <property type="molecule type" value="Genomic_DNA"/>
</dbReference>
<dbReference type="InterPro" id="IPR002477">
    <property type="entry name" value="Peptidoglycan-bd-like"/>
</dbReference>
<feature type="domain" description="Peptidoglycan binding-like" evidence="2">
    <location>
        <begin position="109"/>
        <end position="149"/>
    </location>
</feature>
<protein>
    <submittedName>
        <fullName evidence="3">Putative peptidoglycan binding domain protein</fullName>
    </submittedName>
</protein>
<name>A0A0A0HSH1_9RHOB</name>
<sequence length="169" mass="18044">MMPFRLPCLVLALALAACQPTPPGVDRPNLGAETPPGAAPGTCWGKKDTPAVIETVTEQVQLTPAETDATGRVLRPATYATVTRQAILQERVTTWYETPCADVQTPEFIASVQRALAARGLYTGQITARFDARTRAAIARYQAPLGLDSDTLSLDSARRLGLVATPIPD</sequence>
<dbReference type="InterPro" id="IPR036365">
    <property type="entry name" value="PGBD-like_sf"/>
</dbReference>
<dbReference type="InterPro" id="IPR036366">
    <property type="entry name" value="PGBDSf"/>
</dbReference>
<evidence type="ECO:0000313" key="4">
    <source>
        <dbReference type="Proteomes" id="UP000030021"/>
    </source>
</evidence>
<organism evidence="3 4">
    <name type="scientific">Roseovarius mucosus DSM 17069</name>
    <dbReference type="NCBI Taxonomy" id="1288298"/>
    <lineage>
        <taxon>Bacteria</taxon>
        <taxon>Pseudomonadati</taxon>
        <taxon>Pseudomonadota</taxon>
        <taxon>Alphaproteobacteria</taxon>
        <taxon>Rhodobacterales</taxon>
        <taxon>Roseobacteraceae</taxon>
        <taxon>Roseovarius</taxon>
    </lineage>
</organism>
<dbReference type="OrthoDB" id="7861420at2"/>
<keyword evidence="1" id="KW-0732">Signal</keyword>
<evidence type="ECO:0000313" key="3">
    <source>
        <dbReference type="EMBL" id="KGM89033.1"/>
    </source>
</evidence>
<evidence type="ECO:0000259" key="2">
    <source>
        <dbReference type="Pfam" id="PF01471"/>
    </source>
</evidence>
<dbReference type="eggNOG" id="COG3409">
    <property type="taxonomic scope" value="Bacteria"/>
</dbReference>